<evidence type="ECO:0000313" key="2">
    <source>
        <dbReference type="EMBL" id="KAF1972121.1"/>
    </source>
</evidence>
<protein>
    <submittedName>
        <fullName evidence="2">Uncharacterized protein</fullName>
    </submittedName>
</protein>
<keyword evidence="3" id="KW-1185">Reference proteome</keyword>
<feature type="region of interest" description="Disordered" evidence="1">
    <location>
        <begin position="211"/>
        <end position="311"/>
    </location>
</feature>
<feature type="region of interest" description="Disordered" evidence="1">
    <location>
        <begin position="65"/>
        <end position="104"/>
    </location>
</feature>
<feature type="compositionally biased region" description="Basic and acidic residues" evidence="1">
    <location>
        <begin position="211"/>
        <end position="220"/>
    </location>
</feature>
<feature type="compositionally biased region" description="Basic and acidic residues" evidence="1">
    <location>
        <begin position="238"/>
        <end position="254"/>
    </location>
</feature>
<dbReference type="AlphaFoldDB" id="A0A6A5V4F2"/>
<feature type="compositionally biased region" description="Basic and acidic residues" evidence="1">
    <location>
        <begin position="300"/>
        <end position="311"/>
    </location>
</feature>
<organism evidence="2 3">
    <name type="scientific">Bimuria novae-zelandiae CBS 107.79</name>
    <dbReference type="NCBI Taxonomy" id="1447943"/>
    <lineage>
        <taxon>Eukaryota</taxon>
        <taxon>Fungi</taxon>
        <taxon>Dikarya</taxon>
        <taxon>Ascomycota</taxon>
        <taxon>Pezizomycotina</taxon>
        <taxon>Dothideomycetes</taxon>
        <taxon>Pleosporomycetidae</taxon>
        <taxon>Pleosporales</taxon>
        <taxon>Massarineae</taxon>
        <taxon>Didymosphaeriaceae</taxon>
        <taxon>Bimuria</taxon>
    </lineage>
</organism>
<feature type="compositionally biased region" description="Polar residues" evidence="1">
    <location>
        <begin position="275"/>
        <end position="287"/>
    </location>
</feature>
<proteinExistence type="predicted"/>
<reference evidence="2" key="1">
    <citation type="journal article" date="2020" name="Stud. Mycol.">
        <title>101 Dothideomycetes genomes: a test case for predicting lifestyles and emergence of pathogens.</title>
        <authorList>
            <person name="Haridas S."/>
            <person name="Albert R."/>
            <person name="Binder M."/>
            <person name="Bloem J."/>
            <person name="Labutti K."/>
            <person name="Salamov A."/>
            <person name="Andreopoulos B."/>
            <person name="Baker S."/>
            <person name="Barry K."/>
            <person name="Bills G."/>
            <person name="Bluhm B."/>
            <person name="Cannon C."/>
            <person name="Castanera R."/>
            <person name="Culley D."/>
            <person name="Daum C."/>
            <person name="Ezra D."/>
            <person name="Gonzalez J."/>
            <person name="Henrissat B."/>
            <person name="Kuo A."/>
            <person name="Liang C."/>
            <person name="Lipzen A."/>
            <person name="Lutzoni F."/>
            <person name="Magnuson J."/>
            <person name="Mondo S."/>
            <person name="Nolan M."/>
            <person name="Ohm R."/>
            <person name="Pangilinan J."/>
            <person name="Park H.-J."/>
            <person name="Ramirez L."/>
            <person name="Alfaro M."/>
            <person name="Sun H."/>
            <person name="Tritt A."/>
            <person name="Yoshinaga Y."/>
            <person name="Zwiers L.-H."/>
            <person name="Turgeon B."/>
            <person name="Goodwin S."/>
            <person name="Spatafora J."/>
            <person name="Crous P."/>
            <person name="Grigoriev I."/>
        </authorList>
    </citation>
    <scope>NUCLEOTIDE SEQUENCE</scope>
    <source>
        <strain evidence="2">CBS 107.79</strain>
    </source>
</reference>
<sequence>MARGKSKSKSKYNLDELLERLEEASPGMTDRIPEPSAFHFFTDNTKEQNRYVKIGHYKPDAAVPILKRKSKLKTKDKTNPKDNPKTNLEDNPKTNPKNNLKTKKARRPVWIRLKDTNTMFHWVDIQYALKIMPRNKDFAESKVKCCAPFNLLPPIRSRPPASSEVETMKWFTELRALTMFAFVWCGESKEFVDFKRGEGFTALLEVLERLPEEGGIKEQEESSEEESDEDEDEEEETGEKADQDVCGSGEREGEVDAGTIVQSVPDAFTDAGIGASQNVEHSDNQAGSEAKASARVWLKRTHDDYTEDQKD</sequence>
<evidence type="ECO:0000313" key="3">
    <source>
        <dbReference type="Proteomes" id="UP000800036"/>
    </source>
</evidence>
<dbReference type="Proteomes" id="UP000800036">
    <property type="component" value="Unassembled WGS sequence"/>
</dbReference>
<name>A0A6A5V4F2_9PLEO</name>
<evidence type="ECO:0000256" key="1">
    <source>
        <dbReference type="SAM" id="MobiDB-lite"/>
    </source>
</evidence>
<dbReference type="OrthoDB" id="3784234at2759"/>
<gene>
    <name evidence="2" type="ORF">BU23DRAFT_555369</name>
</gene>
<feature type="compositionally biased region" description="Basic and acidic residues" evidence="1">
    <location>
        <begin position="73"/>
        <end position="92"/>
    </location>
</feature>
<accession>A0A6A5V4F2</accession>
<dbReference type="EMBL" id="ML976689">
    <property type="protein sequence ID" value="KAF1972121.1"/>
    <property type="molecule type" value="Genomic_DNA"/>
</dbReference>
<feature type="compositionally biased region" description="Acidic residues" evidence="1">
    <location>
        <begin position="221"/>
        <end position="237"/>
    </location>
</feature>